<reference evidence="1" key="3">
    <citation type="submission" date="2023-05" db="EMBL/GenBank/DDBJ databases">
        <authorList>
            <person name="Smith C.H."/>
        </authorList>
    </citation>
    <scope>NUCLEOTIDE SEQUENCE</scope>
    <source>
        <strain evidence="1">CHS0354</strain>
        <tissue evidence="1">Mantle</tissue>
    </source>
</reference>
<reference evidence="1" key="1">
    <citation type="journal article" date="2021" name="Genome Biol. Evol.">
        <title>A High-Quality Reference Genome for a Parasitic Bivalve with Doubly Uniparental Inheritance (Bivalvia: Unionida).</title>
        <authorList>
            <person name="Smith C.H."/>
        </authorList>
    </citation>
    <scope>NUCLEOTIDE SEQUENCE</scope>
    <source>
        <strain evidence="1">CHS0354</strain>
    </source>
</reference>
<organism evidence="1 2">
    <name type="scientific">Potamilus streckersoni</name>
    <dbReference type="NCBI Taxonomy" id="2493646"/>
    <lineage>
        <taxon>Eukaryota</taxon>
        <taxon>Metazoa</taxon>
        <taxon>Spiralia</taxon>
        <taxon>Lophotrochozoa</taxon>
        <taxon>Mollusca</taxon>
        <taxon>Bivalvia</taxon>
        <taxon>Autobranchia</taxon>
        <taxon>Heteroconchia</taxon>
        <taxon>Palaeoheterodonta</taxon>
        <taxon>Unionida</taxon>
        <taxon>Unionoidea</taxon>
        <taxon>Unionidae</taxon>
        <taxon>Ambleminae</taxon>
        <taxon>Lampsilini</taxon>
        <taxon>Potamilus</taxon>
    </lineage>
</organism>
<dbReference type="EMBL" id="JAEAOA010000421">
    <property type="protein sequence ID" value="KAK3602447.1"/>
    <property type="molecule type" value="Genomic_DNA"/>
</dbReference>
<name>A0AAE0W6Q6_9BIVA</name>
<dbReference type="AlphaFoldDB" id="A0AAE0W6Q6"/>
<reference evidence="1" key="2">
    <citation type="journal article" date="2021" name="Genome Biol. Evol.">
        <title>Developing a high-quality reference genome for a parasitic bivalve with doubly uniparental inheritance (Bivalvia: Unionida).</title>
        <authorList>
            <person name="Smith C.H."/>
        </authorList>
    </citation>
    <scope>NUCLEOTIDE SEQUENCE</scope>
    <source>
        <strain evidence="1">CHS0354</strain>
        <tissue evidence="1">Mantle</tissue>
    </source>
</reference>
<proteinExistence type="predicted"/>
<feature type="non-terminal residue" evidence="1">
    <location>
        <position position="1"/>
    </location>
</feature>
<sequence>MRKFQAESFSDQFWAGCIEALWWLEAYGDSTFHDHTRSVHSPSLVDYSVHPWSGTSRTFLEKASITHAHYSYDVHYRFELHMPIIAMMSITGINYTSFYSYDVHYRHELHVPIKAMNHDHSRYGLPMLIVAVTMSIT</sequence>
<accession>A0AAE0W6Q6</accession>
<gene>
    <name evidence="1" type="ORF">CHS0354_005911</name>
</gene>
<keyword evidence="2" id="KW-1185">Reference proteome</keyword>
<evidence type="ECO:0000313" key="1">
    <source>
        <dbReference type="EMBL" id="KAK3602447.1"/>
    </source>
</evidence>
<protein>
    <submittedName>
        <fullName evidence="1">Uncharacterized protein</fullName>
    </submittedName>
</protein>
<dbReference type="Proteomes" id="UP001195483">
    <property type="component" value="Unassembled WGS sequence"/>
</dbReference>
<comment type="caution">
    <text evidence="1">The sequence shown here is derived from an EMBL/GenBank/DDBJ whole genome shotgun (WGS) entry which is preliminary data.</text>
</comment>
<evidence type="ECO:0000313" key="2">
    <source>
        <dbReference type="Proteomes" id="UP001195483"/>
    </source>
</evidence>